<proteinExistence type="predicted"/>
<accession>A0A9X2FWB4</accession>
<protein>
    <submittedName>
        <fullName evidence="1">Uncharacterized protein</fullName>
    </submittedName>
</protein>
<keyword evidence="2" id="KW-1185">Reference proteome</keyword>
<dbReference type="EMBL" id="JAMZDE010000005">
    <property type="protein sequence ID" value="MCP1338815.1"/>
    <property type="molecule type" value="Genomic_DNA"/>
</dbReference>
<reference evidence="1" key="1">
    <citation type="submission" date="2022-06" db="EMBL/GenBank/DDBJ databases">
        <title>Idiomarina rhizosphaerae M1R2S28.</title>
        <authorList>
            <person name="Sun J.-Q."/>
            <person name="Li L.-F."/>
        </authorList>
    </citation>
    <scope>NUCLEOTIDE SEQUENCE</scope>
    <source>
        <strain evidence="1">M1R2S28</strain>
    </source>
</reference>
<dbReference type="Proteomes" id="UP001139474">
    <property type="component" value="Unassembled WGS sequence"/>
</dbReference>
<dbReference type="RefSeq" id="WP_253618172.1">
    <property type="nucleotide sequence ID" value="NZ_JAMZDE010000005.1"/>
</dbReference>
<organism evidence="1 2">
    <name type="scientific">Idiomarina rhizosphaerae</name>
    <dbReference type="NCBI Taxonomy" id="2961572"/>
    <lineage>
        <taxon>Bacteria</taxon>
        <taxon>Pseudomonadati</taxon>
        <taxon>Pseudomonadota</taxon>
        <taxon>Gammaproteobacteria</taxon>
        <taxon>Alteromonadales</taxon>
        <taxon>Idiomarinaceae</taxon>
        <taxon>Idiomarina</taxon>
    </lineage>
</organism>
<evidence type="ECO:0000313" key="2">
    <source>
        <dbReference type="Proteomes" id="UP001139474"/>
    </source>
</evidence>
<sequence length="155" mass="17320">MNINALNHTYAGQVSSHYSNGPFSTENPIGLADEVSDDIISQKSEELRNEISQYNLRDMNPDDLRKLGGYLFESGEISGNAASVFIMVGQDFGNESSIDAISHLEERYARIKEIDRQEQGFSESVKIYGDALHTLYNLESFIKGSREHIGIDVKV</sequence>
<comment type="caution">
    <text evidence="1">The sequence shown here is derived from an EMBL/GenBank/DDBJ whole genome shotgun (WGS) entry which is preliminary data.</text>
</comment>
<evidence type="ECO:0000313" key="1">
    <source>
        <dbReference type="EMBL" id="MCP1338815.1"/>
    </source>
</evidence>
<name>A0A9X2FWB4_9GAMM</name>
<gene>
    <name evidence="1" type="ORF">NJR55_04350</name>
</gene>
<dbReference type="AlphaFoldDB" id="A0A9X2FWB4"/>